<evidence type="ECO:0000256" key="7">
    <source>
        <dbReference type="ARBA" id="ARBA00023116"/>
    </source>
</evidence>
<dbReference type="InterPro" id="IPR013344">
    <property type="entry name" value="RNR_NrdJ/NrdZ"/>
</dbReference>
<keyword evidence="9 11" id="KW-0170">Cobalt</keyword>
<dbReference type="InterPro" id="IPR008926">
    <property type="entry name" value="RNR_R1-su_N"/>
</dbReference>
<evidence type="ECO:0000256" key="2">
    <source>
        <dbReference type="ARBA" id="ARBA00007405"/>
    </source>
</evidence>
<dbReference type="GO" id="GO:0004748">
    <property type="term" value="F:ribonucleoside-diphosphate reductase activity, thioredoxin disulfide as acceptor"/>
    <property type="evidence" value="ECO:0007669"/>
    <property type="project" value="UniProtKB-EC"/>
</dbReference>
<evidence type="ECO:0000256" key="10">
    <source>
        <dbReference type="ARBA" id="ARBA00047754"/>
    </source>
</evidence>
<dbReference type="GO" id="GO:0031419">
    <property type="term" value="F:cobalamin binding"/>
    <property type="evidence" value="ECO:0007669"/>
    <property type="project" value="UniProtKB-KW"/>
</dbReference>
<accession>A0A1J4RR27</accession>
<evidence type="ECO:0000313" key="14">
    <source>
        <dbReference type="EMBL" id="OIN88772.1"/>
    </source>
</evidence>
<name>A0A1J4RR27_9BACT</name>
<dbReference type="EC" id="1.17.4.1" evidence="11"/>
<dbReference type="GO" id="GO:0071897">
    <property type="term" value="P:DNA biosynthetic process"/>
    <property type="evidence" value="ECO:0007669"/>
    <property type="project" value="UniProtKB-KW"/>
</dbReference>
<dbReference type="InterPro" id="IPR050862">
    <property type="entry name" value="RdRp_reductase_class-2"/>
</dbReference>
<evidence type="ECO:0000313" key="15">
    <source>
        <dbReference type="Proteomes" id="UP000183144"/>
    </source>
</evidence>
<comment type="catalytic activity">
    <reaction evidence="10 11">
        <text>a 2'-deoxyribonucleoside 5'-diphosphate + [thioredoxin]-disulfide + H2O = a ribonucleoside 5'-diphosphate + [thioredoxin]-dithiol</text>
        <dbReference type="Rhea" id="RHEA:23252"/>
        <dbReference type="Rhea" id="RHEA-COMP:10698"/>
        <dbReference type="Rhea" id="RHEA-COMP:10700"/>
        <dbReference type="ChEBI" id="CHEBI:15377"/>
        <dbReference type="ChEBI" id="CHEBI:29950"/>
        <dbReference type="ChEBI" id="CHEBI:50058"/>
        <dbReference type="ChEBI" id="CHEBI:57930"/>
        <dbReference type="ChEBI" id="CHEBI:73316"/>
        <dbReference type="EC" id="1.17.4.1"/>
    </reaction>
</comment>
<keyword evidence="7" id="KW-0215">Deoxyribonucleotide synthesis</keyword>
<dbReference type="Pfam" id="PF02867">
    <property type="entry name" value="Ribonuc_red_lgC"/>
    <property type="match status" value="2"/>
</dbReference>
<dbReference type="NCBIfam" id="TIGR02504">
    <property type="entry name" value="NrdJ_Z"/>
    <property type="match status" value="1"/>
</dbReference>
<dbReference type="UniPathway" id="UPA00326"/>
<dbReference type="EMBL" id="MNUI01000055">
    <property type="protein sequence ID" value="OIN88772.1"/>
    <property type="molecule type" value="Genomic_DNA"/>
</dbReference>
<evidence type="ECO:0000256" key="4">
    <source>
        <dbReference type="ARBA" id="ARBA00022634"/>
    </source>
</evidence>
<feature type="domain" description="Ribonucleotide reductase large subunit C-terminal" evidence="13">
    <location>
        <begin position="413"/>
        <end position="541"/>
    </location>
</feature>
<dbReference type="Pfam" id="PF00317">
    <property type="entry name" value="Ribonuc_red_lgN"/>
    <property type="match status" value="1"/>
</dbReference>
<proteinExistence type="inferred from homology"/>
<feature type="domain" description="Ribonucleotide reductase large subunit C-terminal" evidence="13">
    <location>
        <begin position="93"/>
        <end position="409"/>
    </location>
</feature>
<evidence type="ECO:0000256" key="3">
    <source>
        <dbReference type="ARBA" id="ARBA00022628"/>
    </source>
</evidence>
<dbReference type="InterPro" id="IPR000788">
    <property type="entry name" value="RNR_lg_C"/>
</dbReference>
<dbReference type="CDD" id="cd02888">
    <property type="entry name" value="RNR_II_dimer"/>
    <property type="match status" value="1"/>
</dbReference>
<comment type="cofactor">
    <cofactor evidence="1 11">
        <name>adenosylcob(III)alamin</name>
        <dbReference type="ChEBI" id="CHEBI:18408"/>
    </cofactor>
</comment>
<dbReference type="InterPro" id="IPR013509">
    <property type="entry name" value="RNR_lsu_N"/>
</dbReference>
<dbReference type="STRING" id="1805034.AUJ59_03320"/>
<gene>
    <name evidence="14" type="ORF">AUJ59_03320</name>
</gene>
<dbReference type="GO" id="GO:0005524">
    <property type="term" value="F:ATP binding"/>
    <property type="evidence" value="ECO:0007669"/>
    <property type="project" value="InterPro"/>
</dbReference>
<evidence type="ECO:0000256" key="5">
    <source>
        <dbReference type="ARBA" id="ARBA00022741"/>
    </source>
</evidence>
<sequence>MKIIEPKQSATALEITRKRYLMTDAKGKVIETPGEMLWRVSQHMAKPEALWSDNGAVHEAAEAFYKSMIAKKFVCSGKAMFEAGNPGGSGQLAACFVLPISDSIDSIFKTLGEAAVIHKNNGGTGFNFSKIRPHGDKVKNVPKAASGPVDFIKAFSAALSKILQGAKRQGANIAIVNADHPDIEDFIKMKIEDGTVKNFNVSVGVTDKFMQAVKAKKPWSLINPRTQETVRTVRADRLFRLICELAWQTADPGMAFLDRMEQDNPTPTLGKLEATNPCGEIPLLPYESCNLGSINLALHVKNNQVDWDKLKTTVHLGVRFLDNMVEVNNFPLDEIRRLVKDGNRRIGLGVMGLAHLFFKLGIAYNSEAAVKLSEKLAKFIREEADKATEKLGKTRGNFGNYDVSIYADSNQPRRNCATTMIAPTGTISMFADCSSGIEPVFALTTKRKTFFEDDRANKPTKEMIIEDPVYRQYKNKYGQKVFVTAHEIGWQWHVMMQAAWQKYFDNSVSKTINLSHTATVDDVGQAYMLAWKLGCKGTTVYRDGSKQDQVLNKSAEICPECSHDLEFKEGCWHCGHCGYSRCSL</sequence>
<keyword evidence="6 11" id="KW-0560">Oxidoreductase</keyword>
<organism evidence="14 15">
    <name type="scientific">Candidatus Beckwithbacteria bacterium CG1_02_47_37</name>
    <dbReference type="NCBI Taxonomy" id="1805034"/>
    <lineage>
        <taxon>Bacteria</taxon>
        <taxon>Candidatus Beckwithiibacteriota</taxon>
    </lineage>
</organism>
<dbReference type="Gene3D" id="3.20.70.20">
    <property type="match status" value="1"/>
</dbReference>
<evidence type="ECO:0000256" key="9">
    <source>
        <dbReference type="ARBA" id="ARBA00023285"/>
    </source>
</evidence>
<comment type="function">
    <text evidence="11">Catalyzes the reduction of ribonucleotides to deoxyribonucleotides. May function to provide a pool of deoxyribonucleotide precursors for DNA repair during oxygen limitation and/or for immediate growth after restoration of oxygen.</text>
</comment>
<evidence type="ECO:0000256" key="1">
    <source>
        <dbReference type="ARBA" id="ARBA00001922"/>
    </source>
</evidence>
<keyword evidence="3 11" id="KW-0846">Cobalamin</keyword>
<dbReference type="AlphaFoldDB" id="A0A1J4RR27"/>
<evidence type="ECO:0000256" key="6">
    <source>
        <dbReference type="ARBA" id="ARBA00023002"/>
    </source>
</evidence>
<dbReference type="PANTHER" id="PTHR43371:SF1">
    <property type="entry name" value="RIBONUCLEOSIDE-DIPHOSPHATE REDUCTASE"/>
    <property type="match status" value="1"/>
</dbReference>
<keyword evidence="8" id="KW-1015">Disulfide bond</keyword>
<dbReference type="PRINTS" id="PR01183">
    <property type="entry name" value="RIBORDTASEM1"/>
</dbReference>
<evidence type="ECO:0000256" key="11">
    <source>
        <dbReference type="RuleBase" id="RU364064"/>
    </source>
</evidence>
<keyword evidence="5 11" id="KW-0547">Nucleotide-binding</keyword>
<evidence type="ECO:0000259" key="12">
    <source>
        <dbReference type="Pfam" id="PF00317"/>
    </source>
</evidence>
<protein>
    <recommendedName>
        <fullName evidence="11">Vitamin B12-dependent ribonucleotide reductase</fullName>
        <ecNumber evidence="11">1.17.4.1</ecNumber>
    </recommendedName>
</protein>
<comment type="similarity">
    <text evidence="2 11">Belongs to the ribonucleoside diphosphate reductase class-2 family.</text>
</comment>
<dbReference type="PANTHER" id="PTHR43371">
    <property type="entry name" value="VITAMIN B12-DEPENDENT RIBONUCLEOTIDE REDUCTASE"/>
    <property type="match status" value="1"/>
</dbReference>
<dbReference type="SUPFAM" id="SSF51998">
    <property type="entry name" value="PFL-like glycyl radical enzymes"/>
    <property type="match status" value="1"/>
</dbReference>
<evidence type="ECO:0000259" key="13">
    <source>
        <dbReference type="Pfam" id="PF02867"/>
    </source>
</evidence>
<feature type="domain" description="Ribonucleotide reductase large subunit N-terminal" evidence="12">
    <location>
        <begin position="9"/>
        <end position="87"/>
    </location>
</feature>
<dbReference type="GO" id="GO:0009263">
    <property type="term" value="P:deoxyribonucleotide biosynthetic process"/>
    <property type="evidence" value="ECO:0007669"/>
    <property type="project" value="UniProtKB-KW"/>
</dbReference>
<dbReference type="SUPFAM" id="SSF48168">
    <property type="entry name" value="R1 subunit of ribonucleotide reductase, N-terminal domain"/>
    <property type="match status" value="1"/>
</dbReference>
<evidence type="ECO:0000256" key="8">
    <source>
        <dbReference type="ARBA" id="ARBA00023157"/>
    </source>
</evidence>
<keyword evidence="4 11" id="KW-0237">DNA synthesis</keyword>
<dbReference type="Proteomes" id="UP000183144">
    <property type="component" value="Unassembled WGS sequence"/>
</dbReference>
<comment type="caution">
    <text evidence="14">The sequence shown here is derived from an EMBL/GenBank/DDBJ whole genome shotgun (WGS) entry which is preliminary data.</text>
</comment>
<reference evidence="14 15" key="1">
    <citation type="journal article" date="2016" name="Environ. Microbiol.">
        <title>Genomic resolution of a cold subsurface aquifer community provides metabolic insights for novel microbes adapted to high CO concentrations.</title>
        <authorList>
            <person name="Probst A.J."/>
            <person name="Castelle C.J."/>
            <person name="Singh A."/>
            <person name="Brown C.T."/>
            <person name="Anantharaman K."/>
            <person name="Sharon I."/>
            <person name="Hug L.A."/>
            <person name="Burstein D."/>
            <person name="Emerson J.B."/>
            <person name="Thomas B.C."/>
            <person name="Banfield J.F."/>
        </authorList>
    </citation>
    <scope>NUCLEOTIDE SEQUENCE [LARGE SCALE GENOMIC DNA]</scope>
    <source>
        <strain evidence="14">CG1_02_47_37</strain>
    </source>
</reference>